<proteinExistence type="predicted"/>
<accession>A0AAD3DW51</accession>
<evidence type="ECO:0000313" key="2">
    <source>
        <dbReference type="EMBL" id="GFR49199.1"/>
    </source>
</evidence>
<name>A0AAD3DW51_9CHLO</name>
<keyword evidence="3" id="KW-1185">Reference proteome</keyword>
<dbReference type="AlphaFoldDB" id="A0AAD3DW51"/>
<organism evidence="2 3">
    <name type="scientific">Astrephomene gubernaculifera</name>
    <dbReference type="NCBI Taxonomy" id="47775"/>
    <lineage>
        <taxon>Eukaryota</taxon>
        <taxon>Viridiplantae</taxon>
        <taxon>Chlorophyta</taxon>
        <taxon>core chlorophytes</taxon>
        <taxon>Chlorophyceae</taxon>
        <taxon>CS clade</taxon>
        <taxon>Chlamydomonadales</taxon>
        <taxon>Astrephomenaceae</taxon>
        <taxon>Astrephomene</taxon>
    </lineage>
</organism>
<feature type="non-terminal residue" evidence="2">
    <location>
        <position position="162"/>
    </location>
</feature>
<comment type="caution">
    <text evidence="2">The sequence shown here is derived from an EMBL/GenBank/DDBJ whole genome shotgun (WGS) entry which is preliminary data.</text>
</comment>
<evidence type="ECO:0000256" key="1">
    <source>
        <dbReference type="SAM" id="MobiDB-lite"/>
    </source>
</evidence>
<evidence type="ECO:0000313" key="3">
    <source>
        <dbReference type="Proteomes" id="UP001054857"/>
    </source>
</evidence>
<feature type="region of interest" description="Disordered" evidence="1">
    <location>
        <begin position="1"/>
        <end position="101"/>
    </location>
</feature>
<gene>
    <name evidence="2" type="ORF">Agub_g11224</name>
</gene>
<sequence>MLQANSHFTAPRRPTPRLLAQRPPCVTSFQNSFISRSAPESRLENIATSEASDRRSAEEERTVASAPASSSRTGDHPNSDYGSNNGNSKAGGSGRSSGDTDVVRTWLNQPISLPAGLRTSRRELLKLSSLAGAAGCFYVAASRSRALSLASPQALLNALLPP</sequence>
<dbReference type="Proteomes" id="UP001054857">
    <property type="component" value="Unassembled WGS sequence"/>
</dbReference>
<feature type="compositionally biased region" description="Basic and acidic residues" evidence="1">
    <location>
        <begin position="51"/>
        <end position="62"/>
    </location>
</feature>
<dbReference type="EMBL" id="BMAR01000028">
    <property type="protein sequence ID" value="GFR49199.1"/>
    <property type="molecule type" value="Genomic_DNA"/>
</dbReference>
<reference evidence="2 3" key="1">
    <citation type="journal article" date="2021" name="Sci. Rep.">
        <title>Genome sequencing of the multicellular alga Astrephomene provides insights into convergent evolution of germ-soma differentiation.</title>
        <authorList>
            <person name="Yamashita S."/>
            <person name="Yamamoto K."/>
            <person name="Matsuzaki R."/>
            <person name="Suzuki S."/>
            <person name="Yamaguchi H."/>
            <person name="Hirooka S."/>
            <person name="Minakuchi Y."/>
            <person name="Miyagishima S."/>
            <person name="Kawachi M."/>
            <person name="Toyoda A."/>
            <person name="Nozaki H."/>
        </authorList>
    </citation>
    <scope>NUCLEOTIDE SEQUENCE [LARGE SCALE GENOMIC DNA]</scope>
    <source>
        <strain evidence="2 3">NIES-4017</strain>
    </source>
</reference>
<protein>
    <submittedName>
        <fullName evidence="2">Uncharacterized protein</fullName>
    </submittedName>
</protein>